<dbReference type="InterPro" id="IPR037516">
    <property type="entry name" value="Tripartite_DENN"/>
</dbReference>
<feature type="compositionally biased region" description="Polar residues" evidence="1">
    <location>
        <begin position="263"/>
        <end position="285"/>
    </location>
</feature>
<feature type="compositionally biased region" description="Polar residues" evidence="1">
    <location>
        <begin position="298"/>
        <end position="312"/>
    </location>
</feature>
<dbReference type="InterPro" id="IPR052809">
    <property type="entry name" value="Actin_polarity_regulatory"/>
</dbReference>
<evidence type="ECO:0000313" key="4">
    <source>
        <dbReference type="Proteomes" id="UP000193218"/>
    </source>
</evidence>
<dbReference type="Pfam" id="PF07792">
    <property type="entry name" value="Afi1"/>
    <property type="match status" value="1"/>
</dbReference>
<dbReference type="RefSeq" id="XP_021873886.1">
    <property type="nucleotide sequence ID" value="XM_022013182.1"/>
</dbReference>
<dbReference type="PROSITE" id="PS50211">
    <property type="entry name" value="DENN"/>
    <property type="match status" value="1"/>
</dbReference>
<evidence type="ECO:0000313" key="3">
    <source>
        <dbReference type="EMBL" id="ORX40101.1"/>
    </source>
</evidence>
<evidence type="ECO:0000256" key="1">
    <source>
        <dbReference type="SAM" id="MobiDB-lite"/>
    </source>
</evidence>
<dbReference type="PANTHER" id="PTHR28245">
    <property type="entry name" value="ARF3-INTERACTING PROTEIN 1"/>
    <property type="match status" value="1"/>
</dbReference>
<dbReference type="GO" id="GO:0051666">
    <property type="term" value="P:actin cortical patch localization"/>
    <property type="evidence" value="ECO:0007669"/>
    <property type="project" value="TreeGrafter"/>
</dbReference>
<dbReference type="STRING" id="4999.A0A1Y1UPZ4"/>
<dbReference type="GO" id="GO:0005886">
    <property type="term" value="C:plasma membrane"/>
    <property type="evidence" value="ECO:0007669"/>
    <property type="project" value="TreeGrafter"/>
</dbReference>
<accession>A0A1Y1UPZ4</accession>
<dbReference type="Pfam" id="PF08616">
    <property type="entry name" value="SPA"/>
    <property type="match status" value="1"/>
</dbReference>
<protein>
    <submittedName>
        <fullName evidence="3">Docking domain of Afi1 for Arf3 in vesicle trafficking-domain-containing protein</fullName>
    </submittedName>
</protein>
<dbReference type="OrthoDB" id="66409at2759"/>
<dbReference type="GeneID" id="33554990"/>
<dbReference type="InterPro" id="IPR012860">
    <property type="entry name" value="Afi1_N"/>
</dbReference>
<comment type="caution">
    <text evidence="3">The sequence shown here is derived from an EMBL/GenBank/DDBJ whole genome shotgun (WGS) entry which is preliminary data.</text>
</comment>
<dbReference type="InParanoid" id="A0A1Y1UPZ4"/>
<feature type="domain" description="UDENN" evidence="2">
    <location>
        <begin position="46"/>
        <end position="633"/>
    </location>
</feature>
<sequence>MPSHPPETPGARSDFTVTSTERDPESELAHLPAEDLGEDQVEDAVHFCLLAEFDIDAGATLAHQYPYPTGTDEHRLAELMLPDGAHLRPEDWTIFYLGQTPSSAVAPMLAHEISSPSGRPLSATSSSIQASISESGPSDLKPKRGVAGGGLLYVLNCVRMKEDKSVRRGAMVKALAICTPNPYIGIYKPLLLLALEEYFISPSPEILARLYDAANAIPRSHMPRLSRNERILLRNTERRDLFEDKFVPEPTSGTREFFENESEGSTSSHRDQSQQAAVRSSLGSKRTSRPALPIRHGSASTSSLRPISTPTSGDGILMPDVVDSRRKGVPRDTHFFETEARFQKISVPIRIPMAVFEEDVGDYSVIELVQAFSHAHAFPPPFHPYLHTNGPQTHPIILILNALLANKRVVFLGYGHPANQVARMVLAACALVSGSGQVLRGVTANAFPYANLASLDVLEEFSGYVAGVCNPRFEDLPGTWDVLCNLETGKVTVSKNLQNGGAATANHLMGSMKSARSSDTSLTGSIVKVEDDPQAGTPAAKMKEHSRPDCVDNQFMEDIQSAMAAHFGEAHIRQRFIDYISRFVRLASYHEFIHTGQTRIGYRSITYSEGQLGSGTVFADEASKSREMRSNVHRIEAWKKTRSYKLCAKDWARHMKTRAIGFDVQHQIARLRLIKNMTDGEAEAIFSCLAAGIRSYEQVVELLTILPSHWGGLLPIANGLFHRWPGVREAAIEVLQNLQQYNIGRQAIGALNYFHRKAFLQLLERREMTSAQHQLDRAKYKRDASPISINVPVDLASPDTVQGDNLTPQEAAAMT</sequence>
<dbReference type="PANTHER" id="PTHR28245:SF1">
    <property type="entry name" value="ARF3-INTERACTING PROTEIN 1"/>
    <property type="match status" value="1"/>
</dbReference>
<name>A0A1Y1UPZ4_9TREE</name>
<organism evidence="3 4">
    <name type="scientific">Kockovaella imperatae</name>
    <dbReference type="NCBI Taxonomy" id="4999"/>
    <lineage>
        <taxon>Eukaryota</taxon>
        <taxon>Fungi</taxon>
        <taxon>Dikarya</taxon>
        <taxon>Basidiomycota</taxon>
        <taxon>Agaricomycotina</taxon>
        <taxon>Tremellomycetes</taxon>
        <taxon>Tremellales</taxon>
        <taxon>Cuniculitremaceae</taxon>
        <taxon>Kockovaella</taxon>
    </lineage>
</organism>
<dbReference type="AlphaFoldDB" id="A0A1Y1UPZ4"/>
<dbReference type="FunCoup" id="A0A1Y1UPZ4">
    <property type="interactions" value="38"/>
</dbReference>
<feature type="region of interest" description="Disordered" evidence="1">
    <location>
        <begin position="1"/>
        <end position="25"/>
    </location>
</feature>
<dbReference type="Proteomes" id="UP000193218">
    <property type="component" value="Unassembled WGS sequence"/>
</dbReference>
<gene>
    <name evidence="3" type="ORF">BD324DRAFT_576305</name>
</gene>
<feature type="compositionally biased region" description="Low complexity" evidence="1">
    <location>
        <begin position="122"/>
        <end position="138"/>
    </location>
</feature>
<dbReference type="EMBL" id="NBSH01000002">
    <property type="protein sequence ID" value="ORX40101.1"/>
    <property type="molecule type" value="Genomic_DNA"/>
</dbReference>
<keyword evidence="4" id="KW-1185">Reference proteome</keyword>
<feature type="region of interest" description="Disordered" evidence="1">
    <location>
        <begin position="243"/>
        <end position="322"/>
    </location>
</feature>
<proteinExistence type="predicted"/>
<evidence type="ECO:0000259" key="2">
    <source>
        <dbReference type="PROSITE" id="PS50211"/>
    </source>
</evidence>
<feature type="region of interest" description="Disordered" evidence="1">
    <location>
        <begin position="115"/>
        <end position="140"/>
    </location>
</feature>
<reference evidence="3 4" key="1">
    <citation type="submission" date="2017-03" db="EMBL/GenBank/DDBJ databases">
        <title>Widespread Adenine N6-methylation of Active Genes in Fungi.</title>
        <authorList>
            <consortium name="DOE Joint Genome Institute"/>
            <person name="Mondo S.J."/>
            <person name="Dannebaum R.O."/>
            <person name="Kuo R.C."/>
            <person name="Louie K.B."/>
            <person name="Bewick A.J."/>
            <person name="Labutti K."/>
            <person name="Haridas S."/>
            <person name="Kuo A."/>
            <person name="Salamov A."/>
            <person name="Ahrendt S.R."/>
            <person name="Lau R."/>
            <person name="Bowen B.P."/>
            <person name="Lipzen A."/>
            <person name="Sullivan W."/>
            <person name="Andreopoulos W.B."/>
            <person name="Clum A."/>
            <person name="Lindquist E."/>
            <person name="Daum C."/>
            <person name="Northen T.R."/>
            <person name="Ramamoorthy G."/>
            <person name="Schmitz R.J."/>
            <person name="Gryganskyi A."/>
            <person name="Culley D."/>
            <person name="Magnuson J."/>
            <person name="James T.Y."/>
            <person name="O'Malley M.A."/>
            <person name="Stajich J.E."/>
            <person name="Spatafora J.W."/>
            <person name="Visel A."/>
            <person name="Grigoriev I.V."/>
        </authorList>
    </citation>
    <scope>NUCLEOTIDE SEQUENCE [LARGE SCALE GENOMIC DNA]</scope>
    <source>
        <strain evidence="3 4">NRRL Y-17943</strain>
    </source>
</reference>